<evidence type="ECO:0000313" key="1">
    <source>
        <dbReference type="EMBL" id="NER66659.1"/>
    </source>
</evidence>
<dbReference type="Proteomes" id="UP000482634">
    <property type="component" value="Unassembled WGS sequence"/>
</dbReference>
<keyword evidence="2" id="KW-1185">Reference proteome</keyword>
<comment type="caution">
    <text evidence="1">The sequence shown here is derived from an EMBL/GenBank/DDBJ whole genome shotgun (WGS) entry which is preliminary data.</text>
</comment>
<reference evidence="1 2" key="1">
    <citation type="submission" date="2020-02" db="EMBL/GenBank/DDBJ databases">
        <title>Broccoli isolated Pseudomonas sp.</title>
        <authorList>
            <person name="Fujikawa T."/>
            <person name="Sawada H."/>
        </authorList>
    </citation>
    <scope>NUCLEOTIDE SEQUENCE [LARGE SCALE GENOMIC DNA]</scope>
    <source>
        <strain evidence="1 2">MAFF212427</strain>
    </source>
</reference>
<accession>A0A6B3NX57</accession>
<dbReference type="AlphaFoldDB" id="A0A6B3NX57"/>
<evidence type="ECO:0000313" key="2">
    <source>
        <dbReference type="Proteomes" id="UP000482634"/>
    </source>
</evidence>
<dbReference type="RefSeq" id="WP_163951092.1">
    <property type="nucleotide sequence ID" value="NZ_JAAHBU010000549.1"/>
</dbReference>
<protein>
    <submittedName>
        <fullName evidence="1">Uncharacterized protein</fullName>
    </submittedName>
</protein>
<feature type="non-terminal residue" evidence="1">
    <location>
        <position position="1"/>
    </location>
</feature>
<name>A0A6B3NX57_9PSED</name>
<proteinExistence type="predicted"/>
<gene>
    <name evidence="1" type="ORF">G3436_25885</name>
</gene>
<dbReference type="EMBL" id="JAAHBU010000549">
    <property type="protein sequence ID" value="NER66659.1"/>
    <property type="molecule type" value="Genomic_DNA"/>
</dbReference>
<sequence>VIIGDVSRPLEHTGDFGYDVAVITPVNILKGIVSSDIRVAFNGPVSESRPRCCEKGGRYLFFIAKNPSGDYYSINGLMAYSELIEQTAPQHREFNMSYLQRRTVKQT</sequence>
<organism evidence="1 2">
    <name type="scientific">Pseudomonas brassicae</name>
    <dbReference type="NCBI Taxonomy" id="2708063"/>
    <lineage>
        <taxon>Bacteria</taxon>
        <taxon>Pseudomonadati</taxon>
        <taxon>Pseudomonadota</taxon>
        <taxon>Gammaproteobacteria</taxon>
        <taxon>Pseudomonadales</taxon>
        <taxon>Pseudomonadaceae</taxon>
        <taxon>Pseudomonas</taxon>
    </lineage>
</organism>